<keyword evidence="1" id="KW-0812">Transmembrane</keyword>
<evidence type="ECO:0000259" key="2">
    <source>
        <dbReference type="Pfam" id="PF20152"/>
    </source>
</evidence>
<feature type="transmembrane region" description="Helical" evidence="1">
    <location>
        <begin position="163"/>
        <end position="185"/>
    </location>
</feature>
<dbReference type="PANTHER" id="PTHR40465:SF1">
    <property type="entry name" value="DUF6534 DOMAIN-CONTAINING PROTEIN"/>
    <property type="match status" value="1"/>
</dbReference>
<dbReference type="HOGENOM" id="CLU_046025_2_1_1"/>
<name>A0A0C3CM97_HEBCY</name>
<sequence length="309" mass="34001">MSGEQINEISGPVLLVALLNAGLLGVLSVQVFLYFLAFPNDRVYMKCLVYGVYILESAQSFLIAGTEWRVFVTGFGNVEVIDQIDLTWLTIPILTAIDTFFVQGFYAHRIRILSRSKKVMGMIIVLSLIQLGGGIALGVQGKQKRSYSLLNTPEMKVPKDTTIGIWNVGGVVCDIIIAVCMTYYLSRYDTTIKATRAILKKIIRLTIETGTLTVIVGIVCFSLAMLPSMYYQVPMGVIGKVYANSMLVLINSRMLLGSEEAPSTIISQVRFATTPANDKDIVKEEHSGDISMYSEDSIGHSRCSRTVAV</sequence>
<feature type="transmembrane region" description="Helical" evidence="1">
    <location>
        <begin position="48"/>
        <end position="66"/>
    </location>
</feature>
<keyword evidence="1" id="KW-1133">Transmembrane helix</keyword>
<feature type="transmembrane region" description="Helical" evidence="1">
    <location>
        <begin position="205"/>
        <end position="225"/>
    </location>
</feature>
<dbReference type="AlphaFoldDB" id="A0A0C3CM97"/>
<feature type="transmembrane region" description="Helical" evidence="1">
    <location>
        <begin position="119"/>
        <end position="139"/>
    </location>
</feature>
<reference evidence="3 4" key="1">
    <citation type="submission" date="2014-04" db="EMBL/GenBank/DDBJ databases">
        <authorList>
            <consortium name="DOE Joint Genome Institute"/>
            <person name="Kuo A."/>
            <person name="Gay G."/>
            <person name="Dore J."/>
            <person name="Kohler A."/>
            <person name="Nagy L.G."/>
            <person name="Floudas D."/>
            <person name="Copeland A."/>
            <person name="Barry K.W."/>
            <person name="Cichocki N."/>
            <person name="Veneault-Fourrey C."/>
            <person name="LaButti K."/>
            <person name="Lindquist E.A."/>
            <person name="Lipzen A."/>
            <person name="Lundell T."/>
            <person name="Morin E."/>
            <person name="Murat C."/>
            <person name="Sun H."/>
            <person name="Tunlid A."/>
            <person name="Henrissat B."/>
            <person name="Grigoriev I.V."/>
            <person name="Hibbett D.S."/>
            <person name="Martin F."/>
            <person name="Nordberg H.P."/>
            <person name="Cantor M.N."/>
            <person name="Hua S.X."/>
        </authorList>
    </citation>
    <scope>NUCLEOTIDE SEQUENCE [LARGE SCALE GENOMIC DNA]</scope>
    <source>
        <strain evidence="4">h7</strain>
    </source>
</reference>
<dbReference type="InterPro" id="IPR045339">
    <property type="entry name" value="DUF6534"/>
</dbReference>
<keyword evidence="1" id="KW-0472">Membrane</keyword>
<dbReference type="Proteomes" id="UP000053424">
    <property type="component" value="Unassembled WGS sequence"/>
</dbReference>
<feature type="transmembrane region" description="Helical" evidence="1">
    <location>
        <begin position="12"/>
        <end position="36"/>
    </location>
</feature>
<evidence type="ECO:0000313" key="3">
    <source>
        <dbReference type="EMBL" id="KIM49815.1"/>
    </source>
</evidence>
<dbReference type="Pfam" id="PF20152">
    <property type="entry name" value="DUF6534"/>
    <property type="match status" value="1"/>
</dbReference>
<proteinExistence type="predicted"/>
<dbReference type="PANTHER" id="PTHR40465">
    <property type="entry name" value="CHROMOSOME 1, WHOLE GENOME SHOTGUN SEQUENCE"/>
    <property type="match status" value="1"/>
</dbReference>
<dbReference type="EMBL" id="KN831768">
    <property type="protein sequence ID" value="KIM49815.1"/>
    <property type="molecule type" value="Genomic_DNA"/>
</dbReference>
<dbReference type="OrthoDB" id="2536347at2759"/>
<accession>A0A0C3CM97</accession>
<organism evidence="3 4">
    <name type="scientific">Hebeloma cylindrosporum</name>
    <dbReference type="NCBI Taxonomy" id="76867"/>
    <lineage>
        <taxon>Eukaryota</taxon>
        <taxon>Fungi</taxon>
        <taxon>Dikarya</taxon>
        <taxon>Basidiomycota</taxon>
        <taxon>Agaricomycotina</taxon>
        <taxon>Agaricomycetes</taxon>
        <taxon>Agaricomycetidae</taxon>
        <taxon>Agaricales</taxon>
        <taxon>Agaricineae</taxon>
        <taxon>Hymenogastraceae</taxon>
        <taxon>Hebeloma</taxon>
    </lineage>
</organism>
<evidence type="ECO:0000313" key="4">
    <source>
        <dbReference type="Proteomes" id="UP000053424"/>
    </source>
</evidence>
<feature type="transmembrane region" description="Helical" evidence="1">
    <location>
        <begin position="86"/>
        <end position="107"/>
    </location>
</feature>
<gene>
    <name evidence="3" type="ORF">M413DRAFT_21950</name>
</gene>
<evidence type="ECO:0000256" key="1">
    <source>
        <dbReference type="SAM" id="Phobius"/>
    </source>
</evidence>
<reference evidence="4" key="2">
    <citation type="submission" date="2015-01" db="EMBL/GenBank/DDBJ databases">
        <title>Evolutionary Origins and Diversification of the Mycorrhizal Mutualists.</title>
        <authorList>
            <consortium name="DOE Joint Genome Institute"/>
            <consortium name="Mycorrhizal Genomics Consortium"/>
            <person name="Kohler A."/>
            <person name="Kuo A."/>
            <person name="Nagy L.G."/>
            <person name="Floudas D."/>
            <person name="Copeland A."/>
            <person name="Barry K.W."/>
            <person name="Cichocki N."/>
            <person name="Veneault-Fourrey C."/>
            <person name="LaButti K."/>
            <person name="Lindquist E.A."/>
            <person name="Lipzen A."/>
            <person name="Lundell T."/>
            <person name="Morin E."/>
            <person name="Murat C."/>
            <person name="Riley R."/>
            <person name="Ohm R."/>
            <person name="Sun H."/>
            <person name="Tunlid A."/>
            <person name="Henrissat B."/>
            <person name="Grigoriev I.V."/>
            <person name="Hibbett D.S."/>
            <person name="Martin F."/>
        </authorList>
    </citation>
    <scope>NUCLEOTIDE SEQUENCE [LARGE SCALE GENOMIC DNA]</scope>
    <source>
        <strain evidence="4">h7</strain>
    </source>
</reference>
<keyword evidence="4" id="KW-1185">Reference proteome</keyword>
<feature type="domain" description="DUF6534" evidence="2">
    <location>
        <begin position="171"/>
        <end position="253"/>
    </location>
</feature>
<protein>
    <recommendedName>
        <fullName evidence="2">DUF6534 domain-containing protein</fullName>
    </recommendedName>
</protein>